<keyword evidence="7 8" id="KW-0342">GTP-binding</keyword>
<dbReference type="InterPro" id="IPR004520">
    <property type="entry name" value="GTPase_MnmE"/>
</dbReference>
<dbReference type="AlphaFoldDB" id="A0A397Q1B2"/>
<evidence type="ECO:0000256" key="6">
    <source>
        <dbReference type="ARBA" id="ARBA00022958"/>
    </source>
</evidence>
<dbReference type="SUPFAM" id="SSF116878">
    <property type="entry name" value="TrmE connector domain"/>
    <property type="match status" value="1"/>
</dbReference>
<dbReference type="PROSITE" id="PS51709">
    <property type="entry name" value="G_TRME"/>
    <property type="match status" value="1"/>
</dbReference>
<keyword evidence="4 8" id="KW-0378">Hydrolase</keyword>
<evidence type="ECO:0000256" key="5">
    <source>
        <dbReference type="ARBA" id="ARBA00022842"/>
    </source>
</evidence>
<dbReference type="CDD" id="cd14858">
    <property type="entry name" value="TrmE_N"/>
    <property type="match status" value="1"/>
</dbReference>
<dbReference type="InterPro" id="IPR025867">
    <property type="entry name" value="MnmE_helical"/>
</dbReference>
<dbReference type="InterPro" id="IPR006073">
    <property type="entry name" value="GTP-bd"/>
</dbReference>
<dbReference type="Pfam" id="PF10396">
    <property type="entry name" value="TrmE_N"/>
    <property type="match status" value="1"/>
</dbReference>
<dbReference type="PANTHER" id="PTHR42714">
    <property type="entry name" value="TRNA MODIFICATION GTPASE GTPBP3"/>
    <property type="match status" value="1"/>
</dbReference>
<keyword evidence="2 8" id="KW-0819">tRNA processing</keyword>
<accession>A0A397Q1B2</accession>
<dbReference type="InterPro" id="IPR005225">
    <property type="entry name" value="Small_GTP-bd"/>
</dbReference>
<dbReference type="SMART" id="SM00382">
    <property type="entry name" value="AAA"/>
    <property type="match status" value="1"/>
</dbReference>
<dbReference type="RefSeq" id="WP_342634954.1">
    <property type="nucleotide sequence ID" value="NZ_QXDF01000001.1"/>
</dbReference>
<keyword evidence="6 8" id="KW-0630">Potassium</keyword>
<dbReference type="NCBIfam" id="NF003661">
    <property type="entry name" value="PRK05291.1-3"/>
    <property type="match status" value="1"/>
</dbReference>
<dbReference type="GO" id="GO:0046872">
    <property type="term" value="F:metal ion binding"/>
    <property type="evidence" value="ECO:0007669"/>
    <property type="project" value="UniProtKB-KW"/>
</dbReference>
<evidence type="ECO:0000313" key="12">
    <source>
        <dbReference type="Proteomes" id="UP000266273"/>
    </source>
</evidence>
<dbReference type="PANTHER" id="PTHR42714:SF2">
    <property type="entry name" value="TRNA MODIFICATION GTPASE GTPBP3, MITOCHONDRIAL"/>
    <property type="match status" value="1"/>
</dbReference>
<feature type="binding site" evidence="8">
    <location>
        <begin position="247"/>
        <end position="253"/>
    </location>
    <ligand>
        <name>GTP</name>
        <dbReference type="ChEBI" id="CHEBI:37565"/>
    </ligand>
</feature>
<evidence type="ECO:0000256" key="7">
    <source>
        <dbReference type="ARBA" id="ARBA00023134"/>
    </source>
</evidence>
<dbReference type="GO" id="GO:0005737">
    <property type="term" value="C:cytoplasm"/>
    <property type="evidence" value="ECO:0007669"/>
    <property type="project" value="UniProtKB-SubCell"/>
</dbReference>
<comment type="similarity">
    <text evidence="1 8 9">Belongs to the TRAFAC class TrmE-Era-EngA-EngB-Septin-like GTPase superfamily. TrmE GTPase family.</text>
</comment>
<proteinExistence type="inferred from homology"/>
<dbReference type="GO" id="GO:0030488">
    <property type="term" value="P:tRNA methylation"/>
    <property type="evidence" value="ECO:0007669"/>
    <property type="project" value="TreeGrafter"/>
</dbReference>
<evidence type="ECO:0000256" key="2">
    <source>
        <dbReference type="ARBA" id="ARBA00022694"/>
    </source>
</evidence>
<keyword evidence="8" id="KW-0963">Cytoplasm</keyword>
<name>A0A397Q1B2_9HYPH</name>
<keyword evidence="8" id="KW-0479">Metal-binding</keyword>
<dbReference type="InterPro" id="IPR027417">
    <property type="entry name" value="P-loop_NTPase"/>
</dbReference>
<comment type="cofactor">
    <cofactor evidence="8">
        <name>K(+)</name>
        <dbReference type="ChEBI" id="CHEBI:29103"/>
    </cofactor>
    <text evidence="8">Binds 1 potassium ion per subunit.</text>
</comment>
<dbReference type="Gene3D" id="1.20.120.430">
    <property type="entry name" value="tRNA modification GTPase MnmE domain 2"/>
    <property type="match status" value="1"/>
</dbReference>
<protein>
    <recommendedName>
        <fullName evidence="8">tRNA modification GTPase MnmE</fullName>
        <ecNumber evidence="8">3.6.-.-</ecNumber>
    </recommendedName>
</protein>
<dbReference type="Proteomes" id="UP000266273">
    <property type="component" value="Unassembled WGS sequence"/>
</dbReference>
<dbReference type="CDD" id="cd04164">
    <property type="entry name" value="trmE"/>
    <property type="match status" value="1"/>
</dbReference>
<evidence type="ECO:0000256" key="9">
    <source>
        <dbReference type="RuleBase" id="RU003313"/>
    </source>
</evidence>
<feature type="binding site" evidence="8">
    <location>
        <position position="232"/>
    </location>
    <ligand>
        <name>Mg(2+)</name>
        <dbReference type="ChEBI" id="CHEBI:18420"/>
    </ligand>
</feature>
<dbReference type="EC" id="3.6.-.-" evidence="8"/>
<keyword evidence="3 8" id="KW-0547">Nucleotide-binding</keyword>
<evidence type="ECO:0000259" key="10">
    <source>
        <dbReference type="PROSITE" id="PS51709"/>
    </source>
</evidence>
<feature type="binding site" evidence="8">
    <location>
        <begin position="228"/>
        <end position="233"/>
    </location>
    <ligand>
        <name>GTP</name>
        <dbReference type="ChEBI" id="CHEBI:37565"/>
    </ligand>
</feature>
<comment type="subcellular location">
    <subcellularLocation>
        <location evidence="8">Cytoplasm</location>
    </subcellularLocation>
</comment>
<gene>
    <name evidence="8" type="primary">mnmE</name>
    <name evidence="8" type="synonym">trmE</name>
    <name evidence="11" type="ORF">BXY53_0240</name>
</gene>
<dbReference type="NCBIfam" id="TIGR00231">
    <property type="entry name" value="small_GTP"/>
    <property type="match status" value="1"/>
</dbReference>
<dbReference type="GO" id="GO:0003924">
    <property type="term" value="F:GTPase activity"/>
    <property type="evidence" value="ECO:0007669"/>
    <property type="project" value="UniProtKB-UniRule"/>
</dbReference>
<comment type="caution">
    <text evidence="11">The sequence shown here is derived from an EMBL/GenBank/DDBJ whole genome shotgun (WGS) entry which is preliminary data.</text>
</comment>
<keyword evidence="12" id="KW-1185">Reference proteome</keyword>
<dbReference type="SUPFAM" id="SSF52540">
    <property type="entry name" value="P-loop containing nucleoside triphosphate hydrolases"/>
    <property type="match status" value="1"/>
</dbReference>
<dbReference type="InterPro" id="IPR031168">
    <property type="entry name" value="G_TrmE"/>
</dbReference>
<dbReference type="NCBIfam" id="TIGR00450">
    <property type="entry name" value="mnmE_trmE_thdF"/>
    <property type="match status" value="1"/>
</dbReference>
<feature type="binding site" evidence="8">
    <location>
        <position position="121"/>
    </location>
    <ligand>
        <name>(6S)-5-formyl-5,6,7,8-tetrahydrofolate</name>
        <dbReference type="ChEBI" id="CHEBI:57457"/>
    </ligand>
</feature>
<feature type="binding site" evidence="8">
    <location>
        <position position="444"/>
    </location>
    <ligand>
        <name>(6S)-5-formyl-5,6,7,8-tetrahydrofolate</name>
        <dbReference type="ChEBI" id="CHEBI:57457"/>
    </ligand>
</feature>
<feature type="binding site" evidence="8">
    <location>
        <begin position="272"/>
        <end position="275"/>
    </location>
    <ligand>
        <name>GTP</name>
        <dbReference type="ChEBI" id="CHEBI:37565"/>
    </ligand>
</feature>
<comment type="caution">
    <text evidence="8">Lacks conserved residue(s) required for the propagation of feature annotation.</text>
</comment>
<dbReference type="Gene3D" id="3.30.1360.120">
    <property type="entry name" value="Probable tRNA modification gtpase trme, domain 1"/>
    <property type="match status" value="1"/>
</dbReference>
<evidence type="ECO:0000256" key="1">
    <source>
        <dbReference type="ARBA" id="ARBA00011043"/>
    </source>
</evidence>
<dbReference type="InterPro" id="IPR018948">
    <property type="entry name" value="GTP-bd_TrmE_N"/>
</dbReference>
<sequence length="444" mass="48123">MNMQTTIYALSSAPGRAGVAVIRVSGPATGEALCALAGDVPPRRRASLRDLRHPGTGRRLDRALVLWFPAPSSFTGEDVAELHVHGGRAVIEAVLSALAEVPGMRAAQPGEFARRAFENGKLDLTAVEGLADLIDAETEAQRLQALRQSDGALAALYESWRQKIILALAEIEADLDFSDEADVLAFNDRAAFAQIADLERSIRAHLDDSHRGEILRDGLRVAIAGPVNAGKSSLLNALARREAAIVSEKPGTTRDVVEVRLDLKGYPVIVSDTAGMRQTDEEIEAEGVRRALARAKEAQIVVWLIDGAQAQPTPPPAEIPVEKRLTVVNKTELLTTRDPYPVKADLFISVHTQEGIGELVDRIGAEAAARLEAGDAAPPTRERHRRELEEAMRSLGAFLEGSPDELELRCEDLRRAADCMGRLTGRIDVEDILDQIFAQFCIGK</sequence>
<dbReference type="Pfam" id="PF01926">
    <property type="entry name" value="MMR_HSR1"/>
    <property type="match status" value="1"/>
</dbReference>
<dbReference type="Pfam" id="PF12631">
    <property type="entry name" value="MnmE_helical"/>
    <property type="match status" value="1"/>
</dbReference>
<dbReference type="FunFam" id="3.30.1360.120:FF:000007">
    <property type="entry name" value="tRNA modification GTPase GTPBP3, mitochondrial"/>
    <property type="match status" value="1"/>
</dbReference>
<evidence type="ECO:0000256" key="3">
    <source>
        <dbReference type="ARBA" id="ARBA00022741"/>
    </source>
</evidence>
<feature type="domain" description="TrmE-type G" evidence="10">
    <location>
        <begin position="218"/>
        <end position="368"/>
    </location>
</feature>
<dbReference type="InterPro" id="IPR027368">
    <property type="entry name" value="MnmE_dom2"/>
</dbReference>
<dbReference type="InterPro" id="IPR003593">
    <property type="entry name" value="AAA+_ATPase"/>
</dbReference>
<organism evidence="11 12">
    <name type="scientific">Dichotomicrobium thermohalophilum</name>
    <dbReference type="NCBI Taxonomy" id="933063"/>
    <lineage>
        <taxon>Bacteria</taxon>
        <taxon>Pseudomonadati</taxon>
        <taxon>Pseudomonadota</taxon>
        <taxon>Alphaproteobacteria</taxon>
        <taxon>Hyphomicrobiales</taxon>
        <taxon>Hyphomicrobiaceae</taxon>
        <taxon>Dichotomicrobium</taxon>
    </lineage>
</organism>
<feature type="binding site" evidence="8">
    <location>
        <position position="23"/>
    </location>
    <ligand>
        <name>(6S)-5-formyl-5,6,7,8-tetrahydrofolate</name>
        <dbReference type="ChEBI" id="CHEBI:57457"/>
    </ligand>
</feature>
<evidence type="ECO:0000256" key="4">
    <source>
        <dbReference type="ARBA" id="ARBA00022801"/>
    </source>
</evidence>
<feature type="binding site" evidence="8">
    <location>
        <position position="81"/>
    </location>
    <ligand>
        <name>(6S)-5-formyl-5,6,7,8-tetrahydrofolate</name>
        <dbReference type="ChEBI" id="CHEBI:57457"/>
    </ligand>
</feature>
<dbReference type="GO" id="GO:0002098">
    <property type="term" value="P:tRNA wobble uridine modification"/>
    <property type="evidence" value="ECO:0007669"/>
    <property type="project" value="TreeGrafter"/>
</dbReference>
<comment type="subunit">
    <text evidence="8">Homodimer. Heterotetramer of two MnmE and two MnmG subunits.</text>
</comment>
<dbReference type="Gene3D" id="3.40.50.300">
    <property type="entry name" value="P-loop containing nucleotide triphosphate hydrolases"/>
    <property type="match status" value="1"/>
</dbReference>
<reference evidence="11 12" key="1">
    <citation type="submission" date="2018-08" db="EMBL/GenBank/DDBJ databases">
        <title>Genomic Encyclopedia of Archaeal and Bacterial Type Strains, Phase II (KMG-II): from individual species to whole genera.</title>
        <authorList>
            <person name="Goeker M."/>
        </authorList>
    </citation>
    <scope>NUCLEOTIDE SEQUENCE [LARGE SCALE GENOMIC DNA]</scope>
    <source>
        <strain evidence="11 12">DSM 5002</strain>
    </source>
</reference>
<evidence type="ECO:0000313" key="11">
    <source>
        <dbReference type="EMBL" id="RIA55186.1"/>
    </source>
</evidence>
<dbReference type="InterPro" id="IPR027266">
    <property type="entry name" value="TrmE/GcvT-like"/>
</dbReference>
<feature type="binding site" evidence="8">
    <location>
        <position position="253"/>
    </location>
    <ligand>
        <name>Mg(2+)</name>
        <dbReference type="ChEBI" id="CHEBI:18420"/>
    </ligand>
</feature>
<comment type="function">
    <text evidence="8">Exhibits a very high intrinsic GTPase hydrolysis rate. Involved in the addition of a carboxymethylaminomethyl (cmnm) group at the wobble position (U34) of certain tRNAs, forming tRNA-cmnm(5)s(2)U34.</text>
</comment>
<dbReference type="EMBL" id="QXDF01000001">
    <property type="protein sequence ID" value="RIA55186.1"/>
    <property type="molecule type" value="Genomic_DNA"/>
</dbReference>
<evidence type="ECO:0000256" key="8">
    <source>
        <dbReference type="HAMAP-Rule" id="MF_00379"/>
    </source>
</evidence>
<keyword evidence="5 8" id="KW-0460">Magnesium</keyword>
<dbReference type="GO" id="GO:0005525">
    <property type="term" value="F:GTP binding"/>
    <property type="evidence" value="ECO:0007669"/>
    <property type="project" value="UniProtKB-UniRule"/>
</dbReference>
<dbReference type="HAMAP" id="MF_00379">
    <property type="entry name" value="GTPase_MnmE"/>
    <property type="match status" value="1"/>
</dbReference>